<comment type="caution">
    <text evidence="1">The sequence shown here is derived from an EMBL/GenBank/DDBJ whole genome shotgun (WGS) entry which is preliminary data.</text>
</comment>
<dbReference type="Proteomes" id="UP001183202">
    <property type="component" value="Unassembled WGS sequence"/>
</dbReference>
<evidence type="ECO:0000313" key="1">
    <source>
        <dbReference type="EMBL" id="MDT0348149.1"/>
    </source>
</evidence>
<accession>A0ABU2N4A5</accession>
<protein>
    <submittedName>
        <fullName evidence="1">Uncharacterized protein</fullName>
    </submittedName>
</protein>
<sequence length="108" mass="11420">MAAASIEVSGPDAERLARELQAALAAAAGTGESASAVEVQRSPELVIAVIGLVFSGVSTAKTIWDWWRVRHAQGATVKILLADGTRMDLAGIDQQRLEVEFSQRTSEG</sequence>
<dbReference type="EMBL" id="JAVREJ010000001">
    <property type="protein sequence ID" value="MDT0348149.1"/>
    <property type="molecule type" value="Genomic_DNA"/>
</dbReference>
<proteinExistence type="predicted"/>
<dbReference type="RefSeq" id="WP_311554048.1">
    <property type="nucleotide sequence ID" value="NZ_JAVREJ010000001.1"/>
</dbReference>
<organism evidence="1 2">
    <name type="scientific">Pseudonocardia charpentierae</name>
    <dbReference type="NCBI Taxonomy" id="3075545"/>
    <lineage>
        <taxon>Bacteria</taxon>
        <taxon>Bacillati</taxon>
        <taxon>Actinomycetota</taxon>
        <taxon>Actinomycetes</taxon>
        <taxon>Pseudonocardiales</taxon>
        <taxon>Pseudonocardiaceae</taxon>
        <taxon>Pseudonocardia</taxon>
    </lineage>
</organism>
<evidence type="ECO:0000313" key="2">
    <source>
        <dbReference type="Proteomes" id="UP001183202"/>
    </source>
</evidence>
<gene>
    <name evidence="1" type="ORF">RM445_01245</name>
</gene>
<keyword evidence="2" id="KW-1185">Reference proteome</keyword>
<name>A0ABU2N4A5_9PSEU</name>
<reference evidence="2" key="1">
    <citation type="submission" date="2023-07" db="EMBL/GenBank/DDBJ databases">
        <title>30 novel species of actinomycetes from the DSMZ collection.</title>
        <authorList>
            <person name="Nouioui I."/>
        </authorList>
    </citation>
    <scope>NUCLEOTIDE SEQUENCE [LARGE SCALE GENOMIC DNA]</scope>
    <source>
        <strain evidence="2">DSM 45834</strain>
    </source>
</reference>